<dbReference type="InterPro" id="IPR018314">
    <property type="entry name" value="RsmB/NOL1/NOP2-like_CS"/>
</dbReference>
<evidence type="ECO:0000256" key="5">
    <source>
        <dbReference type="ARBA" id="ARBA00022723"/>
    </source>
</evidence>
<dbReference type="PROSITE" id="PS51686">
    <property type="entry name" value="SAM_MT_RSMB_NOP"/>
    <property type="match status" value="1"/>
</dbReference>
<dbReference type="InParanoid" id="A0A024G5P4"/>
<dbReference type="Pfam" id="PF13696">
    <property type="entry name" value="zf-CCHC_2"/>
    <property type="match status" value="1"/>
</dbReference>
<feature type="binding site" evidence="9">
    <location>
        <position position="78"/>
    </location>
    <ligand>
        <name>S-adenosyl-L-methionine</name>
        <dbReference type="ChEBI" id="CHEBI:59789"/>
    </ligand>
</feature>
<dbReference type="SUPFAM" id="SSF57756">
    <property type="entry name" value="Retrovirus zinc finger-like domains"/>
    <property type="match status" value="1"/>
</dbReference>
<evidence type="ECO:0000256" key="6">
    <source>
        <dbReference type="ARBA" id="ARBA00022771"/>
    </source>
</evidence>
<dbReference type="Proteomes" id="UP000053237">
    <property type="component" value="Unassembled WGS sequence"/>
</dbReference>
<dbReference type="GO" id="GO:0008270">
    <property type="term" value="F:zinc ion binding"/>
    <property type="evidence" value="ECO:0007669"/>
    <property type="project" value="UniProtKB-KW"/>
</dbReference>
<reference evidence="11 12" key="1">
    <citation type="submission" date="2012-05" db="EMBL/GenBank/DDBJ databases">
        <title>Recombination and specialization in a pathogen metapopulation.</title>
        <authorList>
            <person name="Gardiner A."/>
            <person name="Kemen E."/>
            <person name="Schultz-Larsen T."/>
            <person name="MacLean D."/>
            <person name="Van Oosterhout C."/>
            <person name="Jones J.D.G."/>
        </authorList>
    </citation>
    <scope>NUCLEOTIDE SEQUENCE [LARGE SCALE GENOMIC DNA]</scope>
    <source>
        <strain evidence="11 12">Ac Nc2</strain>
    </source>
</reference>
<dbReference type="Pfam" id="PF25376">
    <property type="entry name" value="Pre-PUA_NSUN2"/>
    <property type="match status" value="1"/>
</dbReference>
<feature type="binding site" evidence="9">
    <location>
        <position position="131"/>
    </location>
    <ligand>
        <name>S-adenosyl-L-methionine</name>
        <dbReference type="ChEBI" id="CHEBI:59789"/>
    </ligand>
</feature>
<dbReference type="OrthoDB" id="6093671at2759"/>
<evidence type="ECO:0000256" key="7">
    <source>
        <dbReference type="ARBA" id="ARBA00022833"/>
    </source>
</evidence>
<dbReference type="InterPro" id="IPR025829">
    <property type="entry name" value="Zn_knuckle_CX2CX3GHX4C"/>
</dbReference>
<dbReference type="EMBL" id="CAIX01000022">
    <property type="protein sequence ID" value="CCI41640.1"/>
    <property type="molecule type" value="Genomic_DNA"/>
</dbReference>
<proteinExistence type="inferred from homology"/>
<comment type="similarity">
    <text evidence="1 9">Belongs to the class I-like SAM-binding methyltransferase superfamily. RsmB/NOP family.</text>
</comment>
<name>A0A024G5P4_9STRA</name>
<accession>A0A024G5P4</accession>
<keyword evidence="4 9" id="KW-0949">S-adenosyl-L-methionine</keyword>
<dbReference type="InterPro" id="IPR049560">
    <property type="entry name" value="MeTrfase_RsmB-F_NOP2_cat"/>
</dbReference>
<evidence type="ECO:0000313" key="12">
    <source>
        <dbReference type="Proteomes" id="UP000053237"/>
    </source>
</evidence>
<dbReference type="InterPro" id="IPR001678">
    <property type="entry name" value="MeTrfase_RsmB-F_NOP2_dom"/>
</dbReference>
<evidence type="ECO:0000313" key="11">
    <source>
        <dbReference type="EMBL" id="CCI41640.1"/>
    </source>
</evidence>
<evidence type="ECO:0000256" key="8">
    <source>
        <dbReference type="ARBA" id="ARBA00022884"/>
    </source>
</evidence>
<dbReference type="PANTHER" id="PTHR22808:SF1">
    <property type="entry name" value="RNA CYTOSINE-C(5)-METHYLTRANSFERASE NSUN2-RELATED"/>
    <property type="match status" value="1"/>
</dbReference>
<dbReference type="GO" id="GO:0008173">
    <property type="term" value="F:RNA methyltransferase activity"/>
    <property type="evidence" value="ECO:0007669"/>
    <property type="project" value="InterPro"/>
</dbReference>
<protein>
    <recommendedName>
        <fullName evidence="10">SAM-dependent MTase RsmB/NOP-type domain-containing protein</fullName>
    </recommendedName>
</protein>
<keyword evidence="2 9" id="KW-0489">Methyltransferase</keyword>
<comment type="caution">
    <text evidence="9">Lacks conserved residue(s) required for the propagation of feature annotation.</text>
</comment>
<dbReference type="InterPro" id="IPR036875">
    <property type="entry name" value="Znf_CCHC_sf"/>
</dbReference>
<evidence type="ECO:0000256" key="1">
    <source>
        <dbReference type="ARBA" id="ARBA00007494"/>
    </source>
</evidence>
<comment type="caution">
    <text evidence="11">The sequence shown here is derived from an EMBL/GenBank/DDBJ whole genome shotgun (WGS) entry which is preliminary data.</text>
</comment>
<dbReference type="Pfam" id="PF01189">
    <property type="entry name" value="Methyltr_RsmB-F"/>
    <property type="match status" value="1"/>
</dbReference>
<evidence type="ECO:0000259" key="10">
    <source>
        <dbReference type="PROSITE" id="PS51686"/>
    </source>
</evidence>
<dbReference type="PANTHER" id="PTHR22808">
    <property type="entry name" value="NCL1 YEAST -RELATED NOL1/NOP2/FMU SUN DOMAIN-CONTAINING"/>
    <property type="match status" value="1"/>
</dbReference>
<keyword evidence="12" id="KW-1185">Reference proteome</keyword>
<evidence type="ECO:0000256" key="2">
    <source>
        <dbReference type="ARBA" id="ARBA00022603"/>
    </source>
</evidence>
<gene>
    <name evidence="11" type="ORF">BN9_024240</name>
</gene>
<sequence>MYEAAKKLHTFLLWHTDTGCLDRQEVVSMLPVLWLQLEPQHFALDMCASPGSKTSQILDFLLAKREGKDFDGMVVANDIDRKRGYMLVHRLSRNSLGNVVVTCCPGDQFPGLYDFTGTLMSTNTFDRVLCDVPCSGDGTLRKNASLWMDWHIGQGLTLHSTQIALAMRGAALLKVGGTMVYSTCSFNPVENEAVVSEVLRRSDGALELVDLPCDYVMKKLRCRRGHSSWKVGWRSKSKSCQKGKILNPVLRNEASTLFHQWYCSYDEVPEDIKGNRIAESMFPAKDLPHDLTRTLRMVPIDNDSGGFFIAVLRKTQDLPTWDPQHIQAGLKPYTITDAMPPDGYICKLCTITGHYLKNCPNIRTELESAKTNSSNSQIIDKSCAKESHYRRITTAIWDEICAFYGIESSNHELKNSLWSRSDGASSINYVHPKMAAACLQGDKLDVVNMGLKVFTRTKSKTDRYYRPTEEGLWRMVPFIKYRVFDVSKVDFIHILNARECVRAEELLDCAQTLQTFDNGPAIVRFIEAGKNSFVFNIHILNKAILARISSTFQSEIRMLLGIDNQ</sequence>
<dbReference type="AlphaFoldDB" id="A0A024G5P4"/>
<dbReference type="GO" id="GO:0001510">
    <property type="term" value="P:RNA methylation"/>
    <property type="evidence" value="ECO:0007669"/>
    <property type="project" value="InterPro"/>
</dbReference>
<evidence type="ECO:0000256" key="9">
    <source>
        <dbReference type="PROSITE-ProRule" id="PRU01023"/>
    </source>
</evidence>
<organism evidence="11 12">
    <name type="scientific">Albugo candida</name>
    <dbReference type="NCBI Taxonomy" id="65357"/>
    <lineage>
        <taxon>Eukaryota</taxon>
        <taxon>Sar</taxon>
        <taxon>Stramenopiles</taxon>
        <taxon>Oomycota</taxon>
        <taxon>Peronosporomycetes</taxon>
        <taxon>Albuginales</taxon>
        <taxon>Albuginaceae</taxon>
        <taxon>Albugo</taxon>
    </lineage>
</organism>
<dbReference type="STRING" id="65357.A0A024G5P4"/>
<evidence type="ECO:0000256" key="4">
    <source>
        <dbReference type="ARBA" id="ARBA00022691"/>
    </source>
</evidence>
<keyword evidence="6" id="KW-0863">Zinc-finger</keyword>
<keyword evidence="5" id="KW-0479">Metal-binding</keyword>
<dbReference type="InterPro" id="IPR023267">
    <property type="entry name" value="RCMT"/>
</dbReference>
<feature type="domain" description="SAM-dependent MTase RsmB/NOP-type" evidence="10">
    <location>
        <begin position="1"/>
        <end position="315"/>
    </location>
</feature>
<dbReference type="SUPFAM" id="SSF53335">
    <property type="entry name" value="S-adenosyl-L-methionine-dependent methyltransferases"/>
    <property type="match status" value="1"/>
</dbReference>
<dbReference type="GO" id="GO:0003723">
    <property type="term" value="F:RNA binding"/>
    <property type="evidence" value="ECO:0007669"/>
    <property type="project" value="UniProtKB-UniRule"/>
</dbReference>
<keyword evidence="8 9" id="KW-0694">RNA-binding</keyword>
<dbReference type="PROSITE" id="PS01153">
    <property type="entry name" value="NOL1_NOP2_SUN"/>
    <property type="match status" value="1"/>
</dbReference>
<dbReference type="InterPro" id="IPR057285">
    <property type="entry name" value="Pre-PUA_NSUN2"/>
</dbReference>
<feature type="active site" description="Nucleophile" evidence="9">
    <location>
        <position position="184"/>
    </location>
</feature>
<keyword evidence="7" id="KW-0862">Zinc</keyword>
<dbReference type="Gene3D" id="3.40.50.150">
    <property type="entry name" value="Vaccinia Virus protein VP39"/>
    <property type="match status" value="1"/>
</dbReference>
<keyword evidence="3 9" id="KW-0808">Transferase</keyword>
<dbReference type="InterPro" id="IPR029063">
    <property type="entry name" value="SAM-dependent_MTases_sf"/>
</dbReference>
<evidence type="ECO:0000256" key="3">
    <source>
        <dbReference type="ARBA" id="ARBA00022679"/>
    </source>
</evidence>
<dbReference type="PRINTS" id="PR02008">
    <property type="entry name" value="RCMTFAMILY"/>
</dbReference>